<evidence type="ECO:0000313" key="1">
    <source>
        <dbReference type="EMBL" id="UWU13823.1"/>
    </source>
</evidence>
<protein>
    <recommendedName>
        <fullName evidence="3">FxLD family lantipeptide</fullName>
    </recommendedName>
</protein>
<dbReference type="EMBL" id="CP104143">
    <property type="protein sequence ID" value="UWU13823.1"/>
    <property type="molecule type" value="Genomic_DNA"/>
</dbReference>
<organism evidence="1 2">
    <name type="scientific">Rhizobium sullae</name>
    <name type="common">Rhizobium hedysari</name>
    <dbReference type="NCBI Taxonomy" id="50338"/>
    <lineage>
        <taxon>Bacteria</taxon>
        <taxon>Pseudomonadati</taxon>
        <taxon>Pseudomonadota</taxon>
        <taxon>Alphaproteobacteria</taxon>
        <taxon>Hyphomicrobiales</taxon>
        <taxon>Rhizobiaceae</taxon>
        <taxon>Rhizobium/Agrobacterium group</taxon>
        <taxon>Rhizobium</taxon>
    </lineage>
</organism>
<reference evidence="1" key="1">
    <citation type="submission" date="2022-09" db="EMBL/GenBank/DDBJ databases">
        <title>Australian commercial rhizobial inoculants.</title>
        <authorList>
            <person name="Kohlmeier M.G."/>
            <person name="O'Hara G.W."/>
            <person name="Colombi E."/>
            <person name="Ramsay J.P."/>
            <person name="Terpolilli J."/>
        </authorList>
    </citation>
    <scope>NUCLEOTIDE SEQUENCE</scope>
    <source>
        <strain evidence="1">WSM1592</strain>
    </source>
</reference>
<keyword evidence="2" id="KW-1185">Reference proteome</keyword>
<accession>A0ABY5XIP7</accession>
<dbReference type="Proteomes" id="UP001060123">
    <property type="component" value="Chromosome"/>
</dbReference>
<name>A0ABY5XIP7_RHISU</name>
<sequence length="67" mass="7001">MTPQDTSTIDIQKPTNEHLLKGILFDLTDELEDEQIQNDLASTCANCDTGSSSGCSCGNCDGGASSC</sequence>
<dbReference type="RefSeq" id="WP_027511797.1">
    <property type="nucleotide sequence ID" value="NZ_CP104143.1"/>
</dbReference>
<gene>
    <name evidence="1" type="ORF">N2599_17055</name>
</gene>
<evidence type="ECO:0008006" key="3">
    <source>
        <dbReference type="Google" id="ProtNLM"/>
    </source>
</evidence>
<proteinExistence type="predicted"/>
<evidence type="ECO:0000313" key="2">
    <source>
        <dbReference type="Proteomes" id="UP001060123"/>
    </source>
</evidence>